<evidence type="ECO:0000313" key="1">
    <source>
        <dbReference type="EMBL" id="KAK3091856.1"/>
    </source>
</evidence>
<dbReference type="Proteomes" id="UP001186944">
    <property type="component" value="Unassembled WGS sequence"/>
</dbReference>
<dbReference type="EMBL" id="VSWD01000010">
    <property type="protein sequence ID" value="KAK3091856.1"/>
    <property type="molecule type" value="Genomic_DNA"/>
</dbReference>
<protein>
    <submittedName>
        <fullName evidence="1">Uncharacterized protein</fullName>
    </submittedName>
</protein>
<organism evidence="1 2">
    <name type="scientific">Pinctada imbricata</name>
    <name type="common">Atlantic pearl-oyster</name>
    <name type="synonym">Pinctada martensii</name>
    <dbReference type="NCBI Taxonomy" id="66713"/>
    <lineage>
        <taxon>Eukaryota</taxon>
        <taxon>Metazoa</taxon>
        <taxon>Spiralia</taxon>
        <taxon>Lophotrochozoa</taxon>
        <taxon>Mollusca</taxon>
        <taxon>Bivalvia</taxon>
        <taxon>Autobranchia</taxon>
        <taxon>Pteriomorphia</taxon>
        <taxon>Pterioida</taxon>
        <taxon>Pterioidea</taxon>
        <taxon>Pteriidae</taxon>
        <taxon>Pinctada</taxon>
    </lineage>
</organism>
<sequence>MEPLSVKDSSATEVARLRNNAAQKRLDDQLKRLGDQHQHDRNKTFNKILEAKEALREVNPSPRQIVCPFGLTTEQKEEYRTLQRRSLPSISLSEFDKRLEEVKQENSMRRKSDVTPCRKRRTGEVTNPAGICGRRVGDPVSVNFSQTSITPYTEIGSPLLAQKNKLKDVLKRANHEKIFGVNGVTHPQHQKSICGTPNRN</sequence>
<comment type="caution">
    <text evidence="1">The sequence shown here is derived from an EMBL/GenBank/DDBJ whole genome shotgun (WGS) entry which is preliminary data.</text>
</comment>
<accession>A0AA89BRY7</accession>
<evidence type="ECO:0000313" key="2">
    <source>
        <dbReference type="Proteomes" id="UP001186944"/>
    </source>
</evidence>
<name>A0AA89BRY7_PINIB</name>
<keyword evidence="2" id="KW-1185">Reference proteome</keyword>
<gene>
    <name evidence="1" type="ORF">FSP39_023179</name>
</gene>
<reference evidence="1" key="1">
    <citation type="submission" date="2019-08" db="EMBL/GenBank/DDBJ databases">
        <title>The improved chromosome-level genome for the pearl oyster Pinctada fucata martensii using PacBio sequencing and Hi-C.</title>
        <authorList>
            <person name="Zheng Z."/>
        </authorList>
    </citation>
    <scope>NUCLEOTIDE SEQUENCE</scope>
    <source>
        <strain evidence="1">ZZ-2019</strain>
        <tissue evidence="1">Adductor muscle</tissue>
    </source>
</reference>
<dbReference type="AlphaFoldDB" id="A0AA89BRY7"/>
<proteinExistence type="predicted"/>